<proteinExistence type="predicted"/>
<evidence type="ECO:0000256" key="2">
    <source>
        <dbReference type="ARBA" id="ARBA00022643"/>
    </source>
</evidence>
<feature type="coiled-coil region" evidence="4">
    <location>
        <begin position="803"/>
        <end position="833"/>
    </location>
</feature>
<dbReference type="SMART" id="SM00091">
    <property type="entry name" value="PAS"/>
    <property type="match status" value="2"/>
</dbReference>
<dbReference type="PANTHER" id="PTHR47429">
    <property type="entry name" value="PROTEIN TWIN LOV 1"/>
    <property type="match status" value="1"/>
</dbReference>
<evidence type="ECO:0000256" key="3">
    <source>
        <dbReference type="ARBA" id="ARBA00022991"/>
    </source>
</evidence>
<reference evidence="7" key="1">
    <citation type="submission" date="2023-03" db="EMBL/GenBank/DDBJ databases">
        <title>Massive genome expansion in bonnet fungi (Mycena s.s.) driven by repeated elements and novel gene families across ecological guilds.</title>
        <authorList>
            <consortium name="Lawrence Berkeley National Laboratory"/>
            <person name="Harder C.B."/>
            <person name="Miyauchi S."/>
            <person name="Viragh M."/>
            <person name="Kuo A."/>
            <person name="Thoen E."/>
            <person name="Andreopoulos B."/>
            <person name="Lu D."/>
            <person name="Skrede I."/>
            <person name="Drula E."/>
            <person name="Henrissat B."/>
            <person name="Morin E."/>
            <person name="Kohler A."/>
            <person name="Barry K."/>
            <person name="LaButti K."/>
            <person name="Morin E."/>
            <person name="Salamov A."/>
            <person name="Lipzen A."/>
            <person name="Mereny Z."/>
            <person name="Hegedus B."/>
            <person name="Baldrian P."/>
            <person name="Stursova M."/>
            <person name="Weitz H."/>
            <person name="Taylor A."/>
            <person name="Grigoriev I.V."/>
            <person name="Nagy L.G."/>
            <person name="Martin F."/>
            <person name="Kauserud H."/>
        </authorList>
    </citation>
    <scope>NUCLEOTIDE SEQUENCE</scope>
    <source>
        <strain evidence="7">CBHHK182m</strain>
    </source>
</reference>
<keyword evidence="1" id="KW-0285">Flavoprotein</keyword>
<dbReference type="InterPro" id="IPR035965">
    <property type="entry name" value="PAS-like_dom_sf"/>
</dbReference>
<dbReference type="AlphaFoldDB" id="A0AAD7N8J6"/>
<dbReference type="Proteomes" id="UP001215598">
    <property type="component" value="Unassembled WGS sequence"/>
</dbReference>
<keyword evidence="4" id="KW-0175">Coiled coil</keyword>
<evidence type="ECO:0000313" key="7">
    <source>
        <dbReference type="EMBL" id="KAJ7749890.1"/>
    </source>
</evidence>
<feature type="domain" description="PAS" evidence="6">
    <location>
        <begin position="384"/>
        <end position="431"/>
    </location>
</feature>
<dbReference type="Gene3D" id="3.30.450.20">
    <property type="entry name" value="PAS domain"/>
    <property type="match status" value="2"/>
</dbReference>
<protein>
    <recommendedName>
        <fullName evidence="6">PAS domain-containing protein</fullName>
    </recommendedName>
</protein>
<evidence type="ECO:0000256" key="5">
    <source>
        <dbReference type="SAM" id="MobiDB-lite"/>
    </source>
</evidence>
<feature type="domain" description="PAS" evidence="6">
    <location>
        <begin position="157"/>
        <end position="191"/>
    </location>
</feature>
<evidence type="ECO:0000259" key="6">
    <source>
        <dbReference type="PROSITE" id="PS50112"/>
    </source>
</evidence>
<evidence type="ECO:0000256" key="4">
    <source>
        <dbReference type="SAM" id="Coils"/>
    </source>
</evidence>
<feature type="compositionally biased region" description="Low complexity" evidence="5">
    <location>
        <begin position="472"/>
        <end position="493"/>
    </location>
</feature>
<accession>A0AAD7N8J6</accession>
<dbReference type="InterPro" id="IPR000014">
    <property type="entry name" value="PAS"/>
</dbReference>
<gene>
    <name evidence="7" type="ORF">B0H16DRAFT_1887964</name>
</gene>
<dbReference type="CDD" id="cd00130">
    <property type="entry name" value="PAS"/>
    <property type="match status" value="2"/>
</dbReference>
<dbReference type="PANTHER" id="PTHR47429:SF7">
    <property type="entry name" value="GATA-FACTOR"/>
    <property type="match status" value="1"/>
</dbReference>
<feature type="compositionally biased region" description="Polar residues" evidence="5">
    <location>
        <begin position="584"/>
        <end position="600"/>
    </location>
</feature>
<comment type="caution">
    <text evidence="7">The sequence shown here is derived from an EMBL/GenBank/DDBJ whole genome shotgun (WGS) entry which is preliminary data.</text>
</comment>
<dbReference type="GO" id="GO:0005634">
    <property type="term" value="C:nucleus"/>
    <property type="evidence" value="ECO:0007669"/>
    <property type="project" value="TreeGrafter"/>
</dbReference>
<evidence type="ECO:0000256" key="1">
    <source>
        <dbReference type="ARBA" id="ARBA00022630"/>
    </source>
</evidence>
<dbReference type="PROSITE" id="PS50112">
    <property type="entry name" value="PAS"/>
    <property type="match status" value="2"/>
</dbReference>
<keyword evidence="8" id="KW-1185">Reference proteome</keyword>
<keyword evidence="2" id="KW-0288">FMN</keyword>
<evidence type="ECO:0000313" key="8">
    <source>
        <dbReference type="Proteomes" id="UP001215598"/>
    </source>
</evidence>
<dbReference type="EMBL" id="JARKIB010000067">
    <property type="protein sequence ID" value="KAJ7749890.1"/>
    <property type="molecule type" value="Genomic_DNA"/>
</dbReference>
<sequence>MSFEYLQQDYPTTDIDHALPGGTIAFQLPEYLYDAPPTLASGGGAEALHPAQAAMWFANSGFSHQAQYPQYQEYPAVQDAYDSLETLQDAWATPFNNDYAPPISHYALNASPAPSTLTSGLPVYSQSGFDIVSLLARVQTRANPLIHLGPVDFTTAFVVVDVRRHDDPIVYCSPNFCTLTGYKEREVLGRNCRFLQAPPAPGGDGIGHVAKGEERRHTSGSAVRALAKAVGGRKEAQVSVVNYRKDGSAFVNLVSVVPLFGEHADTDAKGGECVWFVGFQIDLTKQSEGICERVREGSYYSGALVSLQQQAAATATTKKTIEGGAVVPATTSTTQRERRSTAVPAPRVSATLARLLTNPAFLASCGVQGGLSGIGGGIPPDPSSHALHSLLLGELPDFVHVLSLKGAFLYVAPAVTRVLGWAPAELVGRALADVCFARDVVSVGRALKEASLPIEGVRIEEKGEGGVGASGKGSTNTNTSPTNTTQSGTNTLTPQEALRTVDLVFRARTKGGTWVWVECRGRLHVEPGKGRKAIVLVGRARGMARVGAEMMGGVGELRVPERAGAQQQQYSPPAYQPQQLSSPHTPTYGTSTTRSPSGSVSGLEWALQPKRARIEEPSAYATSSALVAHPLLPTPSPDIASPSAAIPTAFHGLIDPHGLLLSVGAGAQPLLGYDPLALRGTRLGALVATDTRLSTAGTPSPVDGMLAAWRRARKADPANAAALGAAREVRCMLRGKDGVLVDVVVGLLAPLPEPTSLPPAVASAHLMYVVRVAGVKPPPRIVPAEEVFTRLDPKTGGSWQYELQQLRFANARLEEEIGELERAEGERARVKEREMEGVRARERIRVEQRRYEYQQQQPPMGMALTMPGQYLYDEPSTAQQWGYPTPPLAYQLPMKRAWDQRDGA</sequence>
<dbReference type="Pfam" id="PF13426">
    <property type="entry name" value="PAS_9"/>
    <property type="match status" value="1"/>
</dbReference>
<name>A0AAD7N8J6_9AGAR</name>
<feature type="compositionally biased region" description="Low complexity" evidence="5">
    <location>
        <begin position="565"/>
        <end position="583"/>
    </location>
</feature>
<dbReference type="SUPFAM" id="SSF55785">
    <property type="entry name" value="PYP-like sensor domain (PAS domain)"/>
    <property type="match status" value="2"/>
</dbReference>
<feature type="region of interest" description="Disordered" evidence="5">
    <location>
        <begin position="562"/>
        <end position="603"/>
    </location>
</feature>
<feature type="region of interest" description="Disordered" evidence="5">
    <location>
        <begin position="463"/>
        <end position="493"/>
    </location>
</feature>
<keyword evidence="3" id="KW-0157">Chromophore</keyword>
<organism evidence="7 8">
    <name type="scientific">Mycena metata</name>
    <dbReference type="NCBI Taxonomy" id="1033252"/>
    <lineage>
        <taxon>Eukaryota</taxon>
        <taxon>Fungi</taxon>
        <taxon>Dikarya</taxon>
        <taxon>Basidiomycota</taxon>
        <taxon>Agaricomycotina</taxon>
        <taxon>Agaricomycetes</taxon>
        <taxon>Agaricomycetidae</taxon>
        <taxon>Agaricales</taxon>
        <taxon>Marasmiineae</taxon>
        <taxon>Mycenaceae</taxon>
        <taxon>Mycena</taxon>
    </lineage>
</organism>